<reference evidence="4 5" key="1">
    <citation type="submission" date="2017-08" db="EMBL/GenBank/DDBJ databases">
        <title>Substantial Increase in Enzyme Production by Combined Drug-Resistance Mutations in Paenibacillus agaridevorans.</title>
        <authorList>
            <person name="Tanaka Y."/>
            <person name="Funane K."/>
            <person name="Hosaka T."/>
            <person name="Shiwa Y."/>
            <person name="Fujita N."/>
            <person name="Miyazaki T."/>
            <person name="Yoshikawa H."/>
            <person name="Murakami K."/>
            <person name="Kasahara K."/>
            <person name="Inaoka T."/>
            <person name="Hiraga Y."/>
            <person name="Ochi K."/>
        </authorList>
    </citation>
    <scope>NUCLEOTIDE SEQUENCE [LARGE SCALE GENOMIC DNA]</scope>
    <source>
        <strain evidence="4 5">T-3040</strain>
    </source>
</reference>
<dbReference type="InterPro" id="IPR023296">
    <property type="entry name" value="Glyco_hydro_beta-prop_sf"/>
</dbReference>
<dbReference type="GO" id="GO:0016757">
    <property type="term" value="F:glycosyltransferase activity"/>
    <property type="evidence" value="ECO:0007669"/>
    <property type="project" value="UniProtKB-KW"/>
</dbReference>
<accession>A0A2R5F409</accession>
<comment type="caution">
    <text evidence="4">The sequence shown here is derived from an EMBL/GenBank/DDBJ whole genome shotgun (WGS) entry which is preliminary data.</text>
</comment>
<dbReference type="CDD" id="cd18612">
    <property type="entry name" value="GH130_Lin0857-like"/>
    <property type="match status" value="1"/>
</dbReference>
<dbReference type="RefSeq" id="WP_108995198.1">
    <property type="nucleotide sequence ID" value="NZ_BDQX01000356.1"/>
</dbReference>
<dbReference type="Gene3D" id="2.115.10.20">
    <property type="entry name" value="Glycosyl hydrolase domain, family 43"/>
    <property type="match status" value="1"/>
</dbReference>
<dbReference type="AlphaFoldDB" id="A0A2R5F409"/>
<keyword evidence="2" id="KW-0808">Transferase</keyword>
<keyword evidence="4" id="KW-0326">Glycosidase</keyword>
<evidence type="ECO:0000256" key="3">
    <source>
        <dbReference type="ARBA" id="ARBA00024356"/>
    </source>
</evidence>
<proteinExistence type="inferred from homology"/>
<organism evidence="4 5">
    <name type="scientific">Paenibacillus agaridevorans</name>
    <dbReference type="NCBI Taxonomy" id="171404"/>
    <lineage>
        <taxon>Bacteria</taxon>
        <taxon>Bacillati</taxon>
        <taxon>Bacillota</taxon>
        <taxon>Bacilli</taxon>
        <taxon>Bacillales</taxon>
        <taxon>Paenibacillaceae</taxon>
        <taxon>Paenibacillus</taxon>
    </lineage>
</organism>
<name>A0A2R5F409_9BACL</name>
<keyword evidence="4" id="KW-0378">Hydrolase</keyword>
<sequence>MKVNVHRAEINPIIAPEHVKPSRPDMEVIGVFNAGVSKLGDEVILLLRVAERPVPNDPEAYLTPIWRHETGALDILRIERTEDADFSDPRVIRTPYQNYLTSISHLRVARSLDGYNFRIDEKPTVLPETEYETFGIEDPRITELEDGYYITYSAISPSGIVVPLLHTRDFVSFERRGILFHPDNKDVTLFPERIGGRYYALHRPSSSHYAKPDIWIADSDDLLRWGNHRRILGVREGGWDGGRIGASAVPFRTERGWLELYHGADEDNRYAVGAVLLDAERPWQVLARSSRPIMEPEAAFERDGFFANVVFPCGALVEGDTIRLYYGAADRSVGYAELSVREVLASLEGEEA</sequence>
<dbReference type="PANTHER" id="PTHR34106:SF5">
    <property type="entry name" value="GLYCOSIDASE"/>
    <property type="match status" value="1"/>
</dbReference>
<dbReference type="SUPFAM" id="SSF75005">
    <property type="entry name" value="Arabinanase/levansucrase/invertase"/>
    <property type="match status" value="1"/>
</dbReference>
<evidence type="ECO:0000313" key="5">
    <source>
        <dbReference type="Proteomes" id="UP000245202"/>
    </source>
</evidence>
<keyword evidence="1" id="KW-0328">Glycosyltransferase</keyword>
<comment type="similarity">
    <text evidence="3">Belongs to the glycosyl hydrolase 130 family.</text>
</comment>
<keyword evidence="5" id="KW-1185">Reference proteome</keyword>
<dbReference type="PANTHER" id="PTHR34106">
    <property type="entry name" value="GLYCOSIDASE"/>
    <property type="match status" value="1"/>
</dbReference>
<dbReference type="GO" id="GO:0016798">
    <property type="term" value="F:hydrolase activity, acting on glycosyl bonds"/>
    <property type="evidence" value="ECO:0007669"/>
    <property type="project" value="UniProtKB-KW"/>
</dbReference>
<gene>
    <name evidence="4" type="ORF">PAT3040_05528</name>
</gene>
<dbReference type="InterPro" id="IPR007184">
    <property type="entry name" value="Mannoside_phosphorylase"/>
</dbReference>
<dbReference type="Pfam" id="PF04041">
    <property type="entry name" value="Glyco_hydro_130"/>
    <property type="match status" value="1"/>
</dbReference>
<evidence type="ECO:0000256" key="1">
    <source>
        <dbReference type="ARBA" id="ARBA00022676"/>
    </source>
</evidence>
<protein>
    <submittedName>
        <fullName evidence="4">Glycosidase</fullName>
    </submittedName>
</protein>
<dbReference type="EMBL" id="BDQX01000356">
    <property type="protein sequence ID" value="GBG10764.1"/>
    <property type="molecule type" value="Genomic_DNA"/>
</dbReference>
<dbReference type="Proteomes" id="UP000245202">
    <property type="component" value="Unassembled WGS sequence"/>
</dbReference>
<evidence type="ECO:0000313" key="4">
    <source>
        <dbReference type="EMBL" id="GBG10764.1"/>
    </source>
</evidence>
<dbReference type="PIRSF" id="PIRSF016202">
    <property type="entry name" value="PH1107"/>
    <property type="match status" value="1"/>
</dbReference>
<evidence type="ECO:0000256" key="2">
    <source>
        <dbReference type="ARBA" id="ARBA00022679"/>
    </source>
</evidence>